<comment type="caution">
    <text evidence="1">The sequence shown here is derived from an EMBL/GenBank/DDBJ whole genome shotgun (WGS) entry which is preliminary data.</text>
</comment>
<sequence>MEEDPFSQLLRQHFMKVSECLENHVNFDKLTRYSLSSSSEKVIDNTEYGFPELEYRFEKSEDKTTSNFNISSLRDSQSVIVEEEIDIDITEKNITDPTILSVVDSIKEPEAKIMDNENEISLYDKFRTAPIHEKSESPTLSMYDFDESEACSLHSIPTVRKIETSKKFIHSGSAPILNGSMSSSEDQIVLSISNFDDLDDGIVHSTIFDSVHSNEFLKSSENERSFEDELEQYKKDIKVEKAIKSLSVNDTVPRVHGQSKHNIITCDSCSKALKREKPMDETRLPIFDEFSDHTRTFGSDIVQPPPNFANTAEYLKYLLEDSNTTVYHGLMNSKSSSNFDLSQHKFNPIMDDDMIESVLTKFMKSQLNIGKSNNPSYPESLRFGKENGRNVEIPSAKTKFESRRYVKMNHLEIQKELTRRIEDMYKAGDGN</sequence>
<gene>
    <name evidence="1" type="ORF">WA026_002136</name>
</gene>
<proteinExistence type="predicted"/>
<protein>
    <submittedName>
        <fullName evidence="1">Uncharacterized protein</fullName>
    </submittedName>
</protein>
<evidence type="ECO:0000313" key="2">
    <source>
        <dbReference type="Proteomes" id="UP001431783"/>
    </source>
</evidence>
<dbReference type="EMBL" id="JARQZJ010000031">
    <property type="protein sequence ID" value="KAK9873780.1"/>
    <property type="molecule type" value="Genomic_DNA"/>
</dbReference>
<accession>A0AAW1TYX0</accession>
<evidence type="ECO:0000313" key="1">
    <source>
        <dbReference type="EMBL" id="KAK9873780.1"/>
    </source>
</evidence>
<dbReference type="AlphaFoldDB" id="A0AAW1TYX0"/>
<organism evidence="1 2">
    <name type="scientific">Henosepilachna vigintioctopunctata</name>
    <dbReference type="NCBI Taxonomy" id="420089"/>
    <lineage>
        <taxon>Eukaryota</taxon>
        <taxon>Metazoa</taxon>
        <taxon>Ecdysozoa</taxon>
        <taxon>Arthropoda</taxon>
        <taxon>Hexapoda</taxon>
        <taxon>Insecta</taxon>
        <taxon>Pterygota</taxon>
        <taxon>Neoptera</taxon>
        <taxon>Endopterygota</taxon>
        <taxon>Coleoptera</taxon>
        <taxon>Polyphaga</taxon>
        <taxon>Cucujiformia</taxon>
        <taxon>Coccinelloidea</taxon>
        <taxon>Coccinellidae</taxon>
        <taxon>Epilachninae</taxon>
        <taxon>Epilachnini</taxon>
        <taxon>Henosepilachna</taxon>
    </lineage>
</organism>
<dbReference type="Proteomes" id="UP001431783">
    <property type="component" value="Unassembled WGS sequence"/>
</dbReference>
<reference evidence="1 2" key="1">
    <citation type="submission" date="2023-03" db="EMBL/GenBank/DDBJ databases">
        <title>Genome insight into feeding habits of ladybird beetles.</title>
        <authorList>
            <person name="Li H.-S."/>
            <person name="Huang Y.-H."/>
            <person name="Pang H."/>
        </authorList>
    </citation>
    <scope>NUCLEOTIDE SEQUENCE [LARGE SCALE GENOMIC DNA]</scope>
    <source>
        <strain evidence="1">SYSU_2023b</strain>
        <tissue evidence="1">Whole body</tissue>
    </source>
</reference>
<keyword evidence="2" id="KW-1185">Reference proteome</keyword>
<name>A0AAW1TYX0_9CUCU</name>